<keyword evidence="4" id="KW-0862">Zinc</keyword>
<evidence type="ECO:0000256" key="3">
    <source>
        <dbReference type="ARBA" id="ARBA00022771"/>
    </source>
</evidence>
<feature type="non-terminal residue" evidence="8">
    <location>
        <position position="109"/>
    </location>
</feature>
<dbReference type="GO" id="GO:0000981">
    <property type="term" value="F:DNA-binding transcription factor activity, RNA polymerase II-specific"/>
    <property type="evidence" value="ECO:0007669"/>
    <property type="project" value="TreeGrafter"/>
</dbReference>
<evidence type="ECO:0000256" key="6">
    <source>
        <dbReference type="PROSITE-ProRule" id="PRU00094"/>
    </source>
</evidence>
<comment type="subcellular location">
    <subcellularLocation>
        <location evidence="1">Nucleus</location>
    </subcellularLocation>
</comment>
<sequence>CVHCKTTTTPLWRRGKNQSELLCNACGLYLQARGEYRPQRLIDEDRAGVELPEGGGDGKQCSHCFTCRTTVWRRDKEGKPLCNACGVYLKMKGRERPIEFRKDKIRRRQ</sequence>
<dbReference type="PANTHER" id="PTHR10071:SF281">
    <property type="entry name" value="BOX A-BINDING FACTOR-RELATED"/>
    <property type="match status" value="1"/>
</dbReference>
<dbReference type="SUPFAM" id="SSF57716">
    <property type="entry name" value="Glucocorticoid receptor-like (DNA-binding domain)"/>
    <property type="match status" value="2"/>
</dbReference>
<name>A0A5C3Q7W0_9AGAR</name>
<dbReference type="InterPro" id="IPR039355">
    <property type="entry name" value="Transcription_factor_GATA"/>
</dbReference>
<dbReference type="GO" id="GO:0008270">
    <property type="term" value="F:zinc ion binding"/>
    <property type="evidence" value="ECO:0007669"/>
    <property type="project" value="UniProtKB-KW"/>
</dbReference>
<protein>
    <recommendedName>
        <fullName evidence="7">GATA-type domain-containing protein</fullName>
    </recommendedName>
</protein>
<evidence type="ECO:0000256" key="2">
    <source>
        <dbReference type="ARBA" id="ARBA00022723"/>
    </source>
</evidence>
<evidence type="ECO:0000256" key="4">
    <source>
        <dbReference type="ARBA" id="ARBA00022833"/>
    </source>
</evidence>
<proteinExistence type="predicted"/>
<evidence type="ECO:0000256" key="5">
    <source>
        <dbReference type="ARBA" id="ARBA00023242"/>
    </source>
</evidence>
<dbReference type="InterPro" id="IPR013088">
    <property type="entry name" value="Znf_NHR/GATA"/>
</dbReference>
<evidence type="ECO:0000313" key="8">
    <source>
        <dbReference type="EMBL" id="TFK96298.1"/>
    </source>
</evidence>
<keyword evidence="3 6" id="KW-0863">Zinc-finger</keyword>
<evidence type="ECO:0000313" key="9">
    <source>
        <dbReference type="Proteomes" id="UP000305067"/>
    </source>
</evidence>
<dbReference type="GO" id="GO:0045944">
    <property type="term" value="P:positive regulation of transcription by RNA polymerase II"/>
    <property type="evidence" value="ECO:0007669"/>
    <property type="project" value="TreeGrafter"/>
</dbReference>
<dbReference type="CDD" id="cd00202">
    <property type="entry name" value="ZnF_GATA"/>
    <property type="match status" value="2"/>
</dbReference>
<dbReference type="Pfam" id="PF00320">
    <property type="entry name" value="GATA"/>
    <property type="match status" value="2"/>
</dbReference>
<dbReference type="GO" id="GO:0000122">
    <property type="term" value="P:negative regulation of transcription by RNA polymerase II"/>
    <property type="evidence" value="ECO:0007669"/>
    <property type="project" value="TreeGrafter"/>
</dbReference>
<keyword evidence="5" id="KW-0539">Nucleus</keyword>
<dbReference type="GO" id="GO:0000978">
    <property type="term" value="F:RNA polymerase II cis-regulatory region sequence-specific DNA binding"/>
    <property type="evidence" value="ECO:0007669"/>
    <property type="project" value="TreeGrafter"/>
</dbReference>
<gene>
    <name evidence="8" type="ORF">BDV98DRAFT_494295</name>
</gene>
<evidence type="ECO:0000256" key="1">
    <source>
        <dbReference type="ARBA" id="ARBA00004123"/>
    </source>
</evidence>
<keyword evidence="2" id="KW-0479">Metal-binding</keyword>
<feature type="domain" description="GATA-type" evidence="7">
    <location>
        <begin position="55"/>
        <end position="108"/>
    </location>
</feature>
<dbReference type="STRING" id="1884261.A0A5C3Q7W0"/>
<dbReference type="AlphaFoldDB" id="A0A5C3Q7W0"/>
<dbReference type="InterPro" id="IPR000679">
    <property type="entry name" value="Znf_GATA"/>
</dbReference>
<organism evidence="8 9">
    <name type="scientific">Pterulicium gracile</name>
    <dbReference type="NCBI Taxonomy" id="1884261"/>
    <lineage>
        <taxon>Eukaryota</taxon>
        <taxon>Fungi</taxon>
        <taxon>Dikarya</taxon>
        <taxon>Basidiomycota</taxon>
        <taxon>Agaricomycotina</taxon>
        <taxon>Agaricomycetes</taxon>
        <taxon>Agaricomycetidae</taxon>
        <taxon>Agaricales</taxon>
        <taxon>Pleurotineae</taxon>
        <taxon>Pterulaceae</taxon>
        <taxon>Pterulicium</taxon>
    </lineage>
</organism>
<dbReference type="PROSITE" id="PS50114">
    <property type="entry name" value="GATA_ZN_FINGER_2"/>
    <property type="match status" value="2"/>
</dbReference>
<dbReference type="Proteomes" id="UP000305067">
    <property type="component" value="Unassembled WGS sequence"/>
</dbReference>
<evidence type="ECO:0000259" key="7">
    <source>
        <dbReference type="PROSITE" id="PS50114"/>
    </source>
</evidence>
<dbReference type="Gene3D" id="3.30.50.10">
    <property type="entry name" value="Erythroid Transcription Factor GATA-1, subunit A"/>
    <property type="match status" value="2"/>
</dbReference>
<accession>A0A5C3Q7W0</accession>
<keyword evidence="9" id="KW-1185">Reference proteome</keyword>
<reference evidence="8 9" key="1">
    <citation type="journal article" date="2019" name="Nat. Ecol. Evol.">
        <title>Megaphylogeny resolves global patterns of mushroom evolution.</title>
        <authorList>
            <person name="Varga T."/>
            <person name="Krizsan K."/>
            <person name="Foldi C."/>
            <person name="Dima B."/>
            <person name="Sanchez-Garcia M."/>
            <person name="Sanchez-Ramirez S."/>
            <person name="Szollosi G.J."/>
            <person name="Szarkandi J.G."/>
            <person name="Papp V."/>
            <person name="Albert L."/>
            <person name="Andreopoulos W."/>
            <person name="Angelini C."/>
            <person name="Antonin V."/>
            <person name="Barry K.W."/>
            <person name="Bougher N.L."/>
            <person name="Buchanan P."/>
            <person name="Buyck B."/>
            <person name="Bense V."/>
            <person name="Catcheside P."/>
            <person name="Chovatia M."/>
            <person name="Cooper J."/>
            <person name="Damon W."/>
            <person name="Desjardin D."/>
            <person name="Finy P."/>
            <person name="Geml J."/>
            <person name="Haridas S."/>
            <person name="Hughes K."/>
            <person name="Justo A."/>
            <person name="Karasinski D."/>
            <person name="Kautmanova I."/>
            <person name="Kiss B."/>
            <person name="Kocsube S."/>
            <person name="Kotiranta H."/>
            <person name="LaButti K.M."/>
            <person name="Lechner B.E."/>
            <person name="Liimatainen K."/>
            <person name="Lipzen A."/>
            <person name="Lukacs Z."/>
            <person name="Mihaltcheva S."/>
            <person name="Morgado L.N."/>
            <person name="Niskanen T."/>
            <person name="Noordeloos M.E."/>
            <person name="Ohm R.A."/>
            <person name="Ortiz-Santana B."/>
            <person name="Ovrebo C."/>
            <person name="Racz N."/>
            <person name="Riley R."/>
            <person name="Savchenko A."/>
            <person name="Shiryaev A."/>
            <person name="Soop K."/>
            <person name="Spirin V."/>
            <person name="Szebenyi C."/>
            <person name="Tomsovsky M."/>
            <person name="Tulloss R.E."/>
            <person name="Uehling J."/>
            <person name="Grigoriev I.V."/>
            <person name="Vagvolgyi C."/>
            <person name="Papp T."/>
            <person name="Martin F.M."/>
            <person name="Miettinen O."/>
            <person name="Hibbett D.S."/>
            <person name="Nagy L.G."/>
        </authorList>
    </citation>
    <scope>NUCLEOTIDE SEQUENCE [LARGE SCALE GENOMIC DNA]</scope>
    <source>
        <strain evidence="8 9">CBS 309.79</strain>
    </source>
</reference>
<dbReference type="GO" id="GO:0005634">
    <property type="term" value="C:nucleus"/>
    <property type="evidence" value="ECO:0007669"/>
    <property type="project" value="UniProtKB-SubCell"/>
</dbReference>
<dbReference type="SMART" id="SM00401">
    <property type="entry name" value="ZnF_GATA"/>
    <property type="match status" value="2"/>
</dbReference>
<feature type="domain" description="GATA-type" evidence="7">
    <location>
        <begin position="1"/>
        <end position="38"/>
    </location>
</feature>
<dbReference type="PRINTS" id="PR00619">
    <property type="entry name" value="GATAZNFINGER"/>
</dbReference>
<dbReference type="OrthoDB" id="515401at2759"/>
<dbReference type="PANTHER" id="PTHR10071">
    <property type="entry name" value="TRANSCRIPTION FACTOR GATA FAMILY MEMBER"/>
    <property type="match status" value="1"/>
</dbReference>
<dbReference type="EMBL" id="ML178863">
    <property type="protein sequence ID" value="TFK96298.1"/>
    <property type="molecule type" value="Genomic_DNA"/>
</dbReference>
<dbReference type="PROSITE" id="PS00344">
    <property type="entry name" value="GATA_ZN_FINGER_1"/>
    <property type="match status" value="1"/>
</dbReference>
<feature type="non-terminal residue" evidence="8">
    <location>
        <position position="1"/>
    </location>
</feature>